<dbReference type="SUPFAM" id="SSF55729">
    <property type="entry name" value="Acyl-CoA N-acyltransferases (Nat)"/>
    <property type="match status" value="1"/>
</dbReference>
<evidence type="ECO:0000256" key="4">
    <source>
        <dbReference type="ARBA" id="ARBA00023315"/>
    </source>
</evidence>
<dbReference type="PANTHER" id="PTHR36449:SF1">
    <property type="entry name" value="ACETYLTRANSFERASE"/>
    <property type="match status" value="1"/>
</dbReference>
<comment type="catalytic activity">
    <reaction evidence="5">
        <text>glycyl-tRNA(Gly) + acetyl-CoA = N-acetylglycyl-tRNA(Gly) + CoA + H(+)</text>
        <dbReference type="Rhea" id="RHEA:81867"/>
        <dbReference type="Rhea" id="RHEA-COMP:9683"/>
        <dbReference type="Rhea" id="RHEA-COMP:19766"/>
        <dbReference type="ChEBI" id="CHEBI:15378"/>
        <dbReference type="ChEBI" id="CHEBI:57287"/>
        <dbReference type="ChEBI" id="CHEBI:57288"/>
        <dbReference type="ChEBI" id="CHEBI:78522"/>
        <dbReference type="ChEBI" id="CHEBI:232036"/>
    </reaction>
</comment>
<evidence type="ECO:0000313" key="7">
    <source>
        <dbReference type="EMBL" id="QNO48411.1"/>
    </source>
</evidence>
<name>A0A7G9YKA0_9EURY</name>
<evidence type="ECO:0000259" key="6">
    <source>
        <dbReference type="PROSITE" id="PS51186"/>
    </source>
</evidence>
<dbReference type="CDD" id="cd04301">
    <property type="entry name" value="NAT_SF"/>
    <property type="match status" value="1"/>
</dbReference>
<reference evidence="8" key="1">
    <citation type="submission" date="2020-06" db="EMBL/GenBank/DDBJ databases">
        <title>Unique genomic features of the anaerobic methanotrophic archaea.</title>
        <authorList>
            <person name="Chadwick G.L."/>
            <person name="Skennerton C.T."/>
            <person name="Laso-Perez R."/>
            <person name="Leu A.O."/>
            <person name="Speth D.R."/>
            <person name="Yu H."/>
            <person name="Morgan-Lang C."/>
            <person name="Hatzenpichler R."/>
            <person name="Goudeau D."/>
            <person name="Malmstrom R."/>
            <person name="Brazelton W.J."/>
            <person name="Woyke T."/>
            <person name="Hallam S.J."/>
            <person name="Tyson G.W."/>
            <person name="Wegener G."/>
            <person name="Boetius A."/>
            <person name="Orphan V."/>
        </authorList>
    </citation>
    <scope>NUCLEOTIDE SEQUENCE</scope>
</reference>
<dbReference type="PROSITE" id="PS51186">
    <property type="entry name" value="GNAT"/>
    <property type="match status" value="1"/>
</dbReference>
<dbReference type="PANTHER" id="PTHR36449">
    <property type="entry name" value="ACETYLTRANSFERASE-RELATED"/>
    <property type="match status" value="1"/>
</dbReference>
<evidence type="ECO:0000313" key="8">
    <source>
        <dbReference type="EMBL" id="QNO48434.1"/>
    </source>
</evidence>
<protein>
    <recommendedName>
        <fullName evidence="6">N-acetyltransferase domain-containing protein</fullName>
    </recommendedName>
</protein>
<keyword evidence="2" id="KW-1277">Toxin-antitoxin system</keyword>
<keyword evidence="1" id="KW-0678">Repressor</keyword>
<keyword evidence="3" id="KW-0808">Transferase</keyword>
<dbReference type="InterPro" id="IPR000182">
    <property type="entry name" value="GNAT_dom"/>
</dbReference>
<evidence type="ECO:0000256" key="5">
    <source>
        <dbReference type="ARBA" id="ARBA00049880"/>
    </source>
</evidence>
<feature type="domain" description="N-acetyltransferase" evidence="6">
    <location>
        <begin position="11"/>
        <end position="182"/>
    </location>
</feature>
<evidence type="ECO:0000256" key="1">
    <source>
        <dbReference type="ARBA" id="ARBA00022491"/>
    </source>
</evidence>
<dbReference type="AlphaFoldDB" id="A0A7G9YKA0"/>
<dbReference type="Pfam" id="PF13508">
    <property type="entry name" value="Acetyltransf_7"/>
    <property type="match status" value="1"/>
</dbReference>
<accession>A0A7G9YKA0</accession>
<organism evidence="8">
    <name type="scientific">Candidatus Methanogaster sp. ANME-2c ERB4</name>
    <dbReference type="NCBI Taxonomy" id="2759911"/>
    <lineage>
        <taxon>Archaea</taxon>
        <taxon>Methanobacteriati</taxon>
        <taxon>Methanobacteriota</taxon>
        <taxon>Stenosarchaea group</taxon>
        <taxon>Methanomicrobia</taxon>
        <taxon>Methanosarcinales</taxon>
        <taxon>ANME-2 cluster</taxon>
        <taxon>Candidatus Methanogasteraceae</taxon>
        <taxon>Candidatus Methanogaster</taxon>
    </lineage>
</organism>
<evidence type="ECO:0000256" key="3">
    <source>
        <dbReference type="ARBA" id="ARBA00022679"/>
    </source>
</evidence>
<evidence type="ECO:0000256" key="2">
    <source>
        <dbReference type="ARBA" id="ARBA00022649"/>
    </source>
</evidence>
<dbReference type="EMBL" id="MT631341">
    <property type="protein sequence ID" value="QNO48411.1"/>
    <property type="molecule type" value="Genomic_DNA"/>
</dbReference>
<dbReference type="EMBL" id="MT631344">
    <property type="protein sequence ID" value="QNO48434.1"/>
    <property type="molecule type" value="Genomic_DNA"/>
</dbReference>
<dbReference type="Gene3D" id="3.40.630.30">
    <property type="match status" value="1"/>
</dbReference>
<gene>
    <name evidence="7" type="ORF">DLCBDOIA_00004</name>
    <name evidence="8" type="ORF">OJNIIFHK_00002</name>
</gene>
<proteinExistence type="predicted"/>
<keyword evidence="4" id="KW-0012">Acyltransferase</keyword>
<dbReference type="InterPro" id="IPR016181">
    <property type="entry name" value="Acyl_CoA_acyltransferase"/>
</dbReference>
<dbReference type="GO" id="GO:0016747">
    <property type="term" value="F:acyltransferase activity, transferring groups other than amino-acyl groups"/>
    <property type="evidence" value="ECO:0007669"/>
    <property type="project" value="InterPro"/>
</dbReference>
<sequence>MHSPFSYDELKIVPYMEHNDASYFECASPELNDFLKEDALENQRELISKTYLCYHPHRLVGYITFATDVLKAKEMRVKEHLEGILYAEYPAIKIGRLAVDKKYERKGVGRFLLLIAVGKALKISGEVGCRFITVDSKRESIEFYQKHGFELVKKHEKQNFPTLYLDIMPIIKEMQPMDTKLDDFSAMKSDNC</sequence>